<feature type="compositionally biased region" description="Basic and acidic residues" evidence="5">
    <location>
        <begin position="492"/>
        <end position="532"/>
    </location>
</feature>
<comment type="subcellular location">
    <subcellularLocation>
        <location evidence="1 4">Nucleus</location>
    </subcellularLocation>
</comment>
<comment type="caution">
    <text evidence="8">The sequence shown here is derived from an EMBL/GenBank/DDBJ whole genome shotgun (WGS) entry which is preliminary data.</text>
</comment>
<dbReference type="PROSITE" id="PS50960">
    <property type="entry name" value="HTH_PSQ"/>
    <property type="match status" value="1"/>
</dbReference>
<feature type="domain" description="HTH psq-type" evidence="6">
    <location>
        <begin position="1"/>
        <end position="56"/>
    </location>
</feature>
<dbReference type="Gene3D" id="3.30.420.10">
    <property type="entry name" value="Ribonuclease H-like superfamily/Ribonuclease H"/>
    <property type="match status" value="1"/>
</dbReference>
<feature type="domain" description="HTH CENPB-type" evidence="7">
    <location>
        <begin position="66"/>
        <end position="145"/>
    </location>
</feature>
<feature type="compositionally biased region" description="Acidic residues" evidence="5">
    <location>
        <begin position="561"/>
        <end position="575"/>
    </location>
</feature>
<proteinExistence type="predicted"/>
<dbReference type="Proteomes" id="UP001219518">
    <property type="component" value="Unassembled WGS sequence"/>
</dbReference>
<feature type="region of interest" description="Disordered" evidence="5">
    <location>
        <begin position="410"/>
        <end position="575"/>
    </location>
</feature>
<keyword evidence="9" id="KW-1185">Reference proteome</keyword>
<dbReference type="Pfam" id="PF03221">
    <property type="entry name" value="HTH_Tnp_Tc5"/>
    <property type="match status" value="1"/>
</dbReference>
<sequence length="696" mass="78317">MPRSKPRKTTKGAFSPQSMKNALLDVRSGMKVRSAAKKHQVDHTTLSRYMKKAKDVEDLDSLSLSPNYATRQVFSKEIEDSLAGYVLECGHMGYGLTANDIRKFALQLAEANNIPNIPKAWKEKKEAGEDWFKGFMARHPHLTARKPEQCSIARAMAFNKENISRYFDKLEEVLKRHPSFSNGSRVYNLDETGTTTVGETKKMKVICEKGVKQVNQIKSAERGTLVSTCCIIGANGTMLPPVMVFPRVKFTNNMVINAYPGTLGLATKNGWMIAEIFVKVIEHFIQHTQSSKENPTLLILDNVSSHLTIEVVDLCRKHGVVLFTLPPHTTHKTQPLDVAVYGPFQAAYSRAYHNWTIAHPAEVCSIYHIAGLVNEALCKAGTPANIFSAFRATGIHPFNNDIFKDVEFVPSNVTDNPNPPPLNNEEVDGTDGHVGLNSEVEQQEDDPGLPDNSQTTPVITTPRKVRPLPKAQPKATTRKPREKGRCRVATDTPEKNQIEEKAEAKKKKEEEKEQRRKAREAKNLEKIINDHSKTRKRKGAFSKNNETAKKGRKIAQPTSDSESDDMEILEDSEDERWEGDEDYISDAIDDDNTVKPFTKLPEEGDHILVIFRGKEDRHFVGKVLKEKDEEGDLEVTYYRHCDKGVNKFSLPNVPDLKSVHINDVIALLPKPSVGATRRQQDIICFNNYDFSMFRLG</sequence>
<evidence type="ECO:0000256" key="1">
    <source>
        <dbReference type="ARBA" id="ARBA00004123"/>
    </source>
</evidence>
<reference evidence="8" key="2">
    <citation type="journal article" date="2023" name="BMC Genomics">
        <title>Pest status, molecular evolution, and epigenetic factors derived from the genome assembly of Frankliniella fusca, a thysanopteran phytovirus vector.</title>
        <authorList>
            <person name="Catto M.A."/>
            <person name="Labadie P.E."/>
            <person name="Jacobson A.L."/>
            <person name="Kennedy G.G."/>
            <person name="Srinivasan R."/>
            <person name="Hunt B.G."/>
        </authorList>
    </citation>
    <scope>NUCLEOTIDE SEQUENCE</scope>
    <source>
        <strain evidence="8">PL_HMW_Pooled</strain>
    </source>
</reference>
<evidence type="ECO:0000256" key="5">
    <source>
        <dbReference type="SAM" id="MobiDB-lite"/>
    </source>
</evidence>
<name>A0AAE1HMJ8_9NEOP</name>
<gene>
    <name evidence="8" type="ORF">KUF71_002430</name>
</gene>
<dbReference type="AlphaFoldDB" id="A0AAE1HMJ8"/>
<dbReference type="PROSITE" id="PS51253">
    <property type="entry name" value="HTH_CENPB"/>
    <property type="match status" value="1"/>
</dbReference>
<evidence type="ECO:0000313" key="9">
    <source>
        <dbReference type="Proteomes" id="UP001219518"/>
    </source>
</evidence>
<organism evidence="8 9">
    <name type="scientific">Frankliniella fusca</name>
    <dbReference type="NCBI Taxonomy" id="407009"/>
    <lineage>
        <taxon>Eukaryota</taxon>
        <taxon>Metazoa</taxon>
        <taxon>Ecdysozoa</taxon>
        <taxon>Arthropoda</taxon>
        <taxon>Hexapoda</taxon>
        <taxon>Insecta</taxon>
        <taxon>Pterygota</taxon>
        <taxon>Neoptera</taxon>
        <taxon>Paraneoptera</taxon>
        <taxon>Thysanoptera</taxon>
        <taxon>Terebrantia</taxon>
        <taxon>Thripoidea</taxon>
        <taxon>Thripidae</taxon>
        <taxon>Frankliniella</taxon>
    </lineage>
</organism>
<dbReference type="InterPro" id="IPR050863">
    <property type="entry name" value="CenT-Element_Derived"/>
</dbReference>
<feature type="DNA-binding region" description="H-T-H motif" evidence="4">
    <location>
        <begin position="32"/>
        <end position="52"/>
    </location>
</feature>
<dbReference type="InterPro" id="IPR004875">
    <property type="entry name" value="DDE_SF_endonuclease_dom"/>
</dbReference>
<evidence type="ECO:0000256" key="2">
    <source>
        <dbReference type="ARBA" id="ARBA00023125"/>
    </source>
</evidence>
<evidence type="ECO:0000256" key="3">
    <source>
        <dbReference type="ARBA" id="ARBA00023242"/>
    </source>
</evidence>
<keyword evidence="3 4" id="KW-0539">Nucleus</keyword>
<dbReference type="PANTHER" id="PTHR19303:SF74">
    <property type="entry name" value="POGO TRANSPOSABLE ELEMENT WITH KRAB DOMAIN"/>
    <property type="match status" value="1"/>
</dbReference>
<dbReference type="PANTHER" id="PTHR19303">
    <property type="entry name" value="TRANSPOSON"/>
    <property type="match status" value="1"/>
</dbReference>
<reference evidence="8" key="1">
    <citation type="submission" date="2021-07" db="EMBL/GenBank/DDBJ databases">
        <authorList>
            <person name="Catto M.A."/>
            <person name="Jacobson A."/>
            <person name="Kennedy G."/>
            <person name="Labadie P."/>
            <person name="Hunt B.G."/>
            <person name="Srinivasan R."/>
        </authorList>
    </citation>
    <scope>NUCLEOTIDE SEQUENCE</scope>
    <source>
        <strain evidence="8">PL_HMW_Pooled</strain>
        <tissue evidence="8">Head</tissue>
    </source>
</reference>
<dbReference type="InterPro" id="IPR007889">
    <property type="entry name" value="HTH_Psq"/>
</dbReference>
<keyword evidence="2 4" id="KW-0238">DNA-binding</keyword>
<accession>A0AAE1HMJ8</accession>
<evidence type="ECO:0000259" key="7">
    <source>
        <dbReference type="PROSITE" id="PS51253"/>
    </source>
</evidence>
<evidence type="ECO:0000256" key="4">
    <source>
        <dbReference type="PROSITE-ProRule" id="PRU00320"/>
    </source>
</evidence>
<dbReference type="EMBL" id="JAHWGI010001161">
    <property type="protein sequence ID" value="KAK3924100.1"/>
    <property type="molecule type" value="Genomic_DNA"/>
</dbReference>
<dbReference type="InterPro" id="IPR036397">
    <property type="entry name" value="RNaseH_sf"/>
</dbReference>
<dbReference type="InterPro" id="IPR006600">
    <property type="entry name" value="HTH_CenpB_DNA-bd_dom"/>
</dbReference>
<evidence type="ECO:0000259" key="6">
    <source>
        <dbReference type="PROSITE" id="PS50960"/>
    </source>
</evidence>
<dbReference type="GO" id="GO:0003677">
    <property type="term" value="F:DNA binding"/>
    <property type="evidence" value="ECO:0007669"/>
    <property type="project" value="UniProtKB-UniRule"/>
</dbReference>
<feature type="compositionally biased region" description="Basic residues" evidence="5">
    <location>
        <begin position="476"/>
        <end position="486"/>
    </location>
</feature>
<dbReference type="Gene3D" id="1.10.10.60">
    <property type="entry name" value="Homeodomain-like"/>
    <property type="match status" value="1"/>
</dbReference>
<dbReference type="Pfam" id="PF03184">
    <property type="entry name" value="DDE_1"/>
    <property type="match status" value="1"/>
</dbReference>
<evidence type="ECO:0000313" key="8">
    <source>
        <dbReference type="EMBL" id="KAK3924100.1"/>
    </source>
</evidence>
<dbReference type="GO" id="GO:0005634">
    <property type="term" value="C:nucleus"/>
    <property type="evidence" value="ECO:0007669"/>
    <property type="project" value="UniProtKB-SubCell"/>
</dbReference>
<protein>
    <submittedName>
        <fullName evidence="8">Pogo transposable element with KRAB domain</fullName>
    </submittedName>
</protein>